<accession>A0A1M6C544</accession>
<sequence>MNIFKKLIFSAPILIAGTAAAQHSLTVNISNLKAGKGKVEIGIYNKAEGFLKPDKVYIGEKVKVGSASTLSYTFRDLPAGNYAVAVYQDENSNGKADTNMIGIPKEGFGFSNNVKPKLSPPTFTQTKFTLIQDKSINITLLNY</sequence>
<dbReference type="AlphaFoldDB" id="A0A1M6C544"/>
<keyword evidence="1" id="KW-0732">Signal</keyword>
<keyword evidence="3" id="KW-1185">Reference proteome</keyword>
<feature type="signal peptide" evidence="1">
    <location>
        <begin position="1"/>
        <end position="21"/>
    </location>
</feature>
<evidence type="ECO:0000313" key="3">
    <source>
        <dbReference type="Proteomes" id="UP000184335"/>
    </source>
</evidence>
<dbReference type="OrthoDB" id="9788332at2"/>
<dbReference type="Pfam" id="PF09912">
    <property type="entry name" value="DUF2141"/>
    <property type="match status" value="1"/>
</dbReference>
<evidence type="ECO:0000313" key="2">
    <source>
        <dbReference type="EMBL" id="SHI56145.1"/>
    </source>
</evidence>
<dbReference type="InterPro" id="IPR018673">
    <property type="entry name" value="DUF2141"/>
</dbReference>
<dbReference type="Proteomes" id="UP000184335">
    <property type="component" value="Unassembled WGS sequence"/>
</dbReference>
<name>A0A1M6C544_9FLAO</name>
<feature type="chain" id="PRO_5012229266" evidence="1">
    <location>
        <begin position="22"/>
        <end position="143"/>
    </location>
</feature>
<gene>
    <name evidence="2" type="ORF">SAMN05443429_102229</name>
</gene>
<proteinExistence type="predicted"/>
<protein>
    <submittedName>
        <fullName evidence="2">Uncharacterized conserved protein, DUF2141 family</fullName>
    </submittedName>
</protein>
<dbReference type="EMBL" id="FQYI01000002">
    <property type="protein sequence ID" value="SHI56145.1"/>
    <property type="molecule type" value="Genomic_DNA"/>
</dbReference>
<reference evidence="2 3" key="1">
    <citation type="submission" date="2016-11" db="EMBL/GenBank/DDBJ databases">
        <authorList>
            <person name="Jaros S."/>
            <person name="Januszkiewicz K."/>
            <person name="Wedrychowicz H."/>
        </authorList>
    </citation>
    <scope>NUCLEOTIDE SEQUENCE [LARGE SCALE GENOMIC DNA]</scope>
    <source>
        <strain evidence="2 3">DSM 25479</strain>
    </source>
</reference>
<dbReference type="STRING" id="1118202.SAMN05443429_102229"/>
<organism evidence="2 3">
    <name type="scientific">Cruoricaptor ignavus</name>
    <dbReference type="NCBI Taxonomy" id="1118202"/>
    <lineage>
        <taxon>Bacteria</taxon>
        <taxon>Pseudomonadati</taxon>
        <taxon>Bacteroidota</taxon>
        <taxon>Flavobacteriia</taxon>
        <taxon>Flavobacteriales</taxon>
        <taxon>Weeksellaceae</taxon>
        <taxon>Cruoricaptor</taxon>
    </lineage>
</organism>
<evidence type="ECO:0000256" key="1">
    <source>
        <dbReference type="SAM" id="SignalP"/>
    </source>
</evidence>